<sequence>APEERAGAQRPAKAAQARGAEPAAAPRRTAASRAQRLYIKITADREQPALLAQLKQLLASHAGPLDTVLFYEREQKTMVLSEKSRVKPSPSLIAEIDKLLGKGSAVVK</sequence>
<evidence type="ECO:0008006" key="4">
    <source>
        <dbReference type="Google" id="ProtNLM"/>
    </source>
</evidence>
<dbReference type="AlphaFoldDB" id="A0A2W1L3X9"/>
<evidence type="ECO:0000256" key="1">
    <source>
        <dbReference type="SAM" id="MobiDB-lite"/>
    </source>
</evidence>
<dbReference type="RefSeq" id="WP_181438788.1">
    <property type="nucleotide sequence ID" value="NZ_QKRB01000054.1"/>
</dbReference>
<reference evidence="2 3" key="1">
    <citation type="submission" date="2018-06" db="EMBL/GenBank/DDBJ databases">
        <title>Paenibacillus imtechensis sp. nov.</title>
        <authorList>
            <person name="Pinnaka A.K."/>
            <person name="Singh H."/>
            <person name="Kaur M."/>
        </authorList>
    </citation>
    <scope>NUCLEOTIDE SEQUENCE [LARGE SCALE GENOMIC DNA]</scope>
    <source>
        <strain evidence="2 3">SMB1</strain>
    </source>
</reference>
<name>A0A2W1L3X9_9BACL</name>
<dbReference type="Proteomes" id="UP000249522">
    <property type="component" value="Unassembled WGS sequence"/>
</dbReference>
<accession>A0A2W1L3X9</accession>
<feature type="region of interest" description="Disordered" evidence="1">
    <location>
        <begin position="1"/>
        <end position="29"/>
    </location>
</feature>
<comment type="caution">
    <text evidence="2">The sequence shown here is derived from an EMBL/GenBank/DDBJ whole genome shotgun (WGS) entry which is preliminary data.</text>
</comment>
<gene>
    <name evidence="2" type="ORF">DNH61_19040</name>
</gene>
<evidence type="ECO:0000313" key="2">
    <source>
        <dbReference type="EMBL" id="PZD94056.1"/>
    </source>
</evidence>
<keyword evidence="3" id="KW-1185">Reference proteome</keyword>
<organism evidence="2 3">
    <name type="scientific">Paenibacillus sambharensis</name>
    <dbReference type="NCBI Taxonomy" id="1803190"/>
    <lineage>
        <taxon>Bacteria</taxon>
        <taxon>Bacillati</taxon>
        <taxon>Bacillota</taxon>
        <taxon>Bacilli</taxon>
        <taxon>Bacillales</taxon>
        <taxon>Paenibacillaceae</taxon>
        <taxon>Paenibacillus</taxon>
    </lineage>
</organism>
<dbReference type="EMBL" id="QKRB01000054">
    <property type="protein sequence ID" value="PZD94056.1"/>
    <property type="molecule type" value="Genomic_DNA"/>
</dbReference>
<feature type="compositionally biased region" description="Low complexity" evidence="1">
    <location>
        <begin position="8"/>
        <end position="29"/>
    </location>
</feature>
<evidence type="ECO:0000313" key="3">
    <source>
        <dbReference type="Proteomes" id="UP000249522"/>
    </source>
</evidence>
<protein>
    <recommendedName>
        <fullName evidence="4">DNA polymerase III subunit alpha</fullName>
    </recommendedName>
</protein>
<proteinExistence type="predicted"/>
<feature type="non-terminal residue" evidence="2">
    <location>
        <position position="1"/>
    </location>
</feature>